<dbReference type="AlphaFoldDB" id="V6LSX9"/>
<dbReference type="EMBL" id="KI546062">
    <property type="protein sequence ID" value="EST46801.1"/>
    <property type="molecule type" value="Genomic_DNA"/>
</dbReference>
<gene>
    <name evidence="1" type="ORF">SS50377_13166</name>
    <name evidence="2" type="ORF">SS50377_25169</name>
</gene>
<keyword evidence="3" id="KW-1185">Reference proteome</keyword>
<dbReference type="VEuPathDB" id="GiardiaDB:SS50377_25169"/>
<reference evidence="1 2" key="1">
    <citation type="journal article" date="2014" name="PLoS Genet.">
        <title>The Genome of Spironucleus salmonicida Highlights a Fish Pathogen Adapted to Fluctuating Environments.</title>
        <authorList>
            <person name="Xu F."/>
            <person name="Jerlstrom-Hultqvist J."/>
            <person name="Einarsson E."/>
            <person name="Astvaldsson A."/>
            <person name="Svard S.G."/>
            <person name="Andersson J.O."/>
        </authorList>
    </citation>
    <scope>NUCLEOTIDE SEQUENCE</scope>
    <source>
        <strain evidence="2">ATCC 50377</strain>
    </source>
</reference>
<protein>
    <submittedName>
        <fullName evidence="1">Uncharacterized protein</fullName>
    </submittedName>
</protein>
<reference evidence="2" key="2">
    <citation type="submission" date="2020-12" db="EMBL/GenBank/DDBJ databases">
        <title>New Spironucleus salmonicida genome in near-complete chromosomes.</title>
        <authorList>
            <person name="Xu F."/>
            <person name="Kurt Z."/>
            <person name="Jimenez-Gonzalez A."/>
            <person name="Astvaldsson A."/>
            <person name="Andersson J.O."/>
            <person name="Svard S.G."/>
        </authorList>
    </citation>
    <scope>NUCLEOTIDE SEQUENCE</scope>
    <source>
        <strain evidence="2">ATCC 50377</strain>
    </source>
</reference>
<proteinExistence type="predicted"/>
<sequence length="133" mass="15450">MLLSLHFRNGYRKNRIPEFAQPQKYVRQSVNQAQFRLNSAPKCSKMLQIDPGAPHARNLPIKLPISPKLVPSKYEICSACSQEQLLQLHELWLEIQRFRSIIRNFSGGIVETARDCILPTFKFAILCDRERQN</sequence>
<evidence type="ECO:0000313" key="1">
    <source>
        <dbReference type="EMBL" id="EST46801.1"/>
    </source>
</evidence>
<dbReference type="Proteomes" id="UP000018208">
    <property type="component" value="Unassembled WGS sequence"/>
</dbReference>
<dbReference type="EMBL" id="AUWU02000005">
    <property type="protein sequence ID" value="KAH0573051.1"/>
    <property type="molecule type" value="Genomic_DNA"/>
</dbReference>
<evidence type="ECO:0000313" key="2">
    <source>
        <dbReference type="EMBL" id="KAH0573051.1"/>
    </source>
</evidence>
<organism evidence="1">
    <name type="scientific">Spironucleus salmonicida</name>
    <dbReference type="NCBI Taxonomy" id="348837"/>
    <lineage>
        <taxon>Eukaryota</taxon>
        <taxon>Metamonada</taxon>
        <taxon>Diplomonadida</taxon>
        <taxon>Hexamitidae</taxon>
        <taxon>Hexamitinae</taxon>
        <taxon>Spironucleus</taxon>
    </lineage>
</organism>
<name>V6LSX9_9EUKA</name>
<evidence type="ECO:0000313" key="3">
    <source>
        <dbReference type="Proteomes" id="UP000018208"/>
    </source>
</evidence>
<accession>V6LSX9</accession>